<keyword evidence="7" id="KW-1185">Reference proteome</keyword>
<comment type="caution">
    <text evidence="6">The sequence shown here is derived from an EMBL/GenBank/DDBJ whole genome shotgun (WGS) entry which is preliminary data.</text>
</comment>
<evidence type="ECO:0000313" key="6">
    <source>
        <dbReference type="EMBL" id="MDP9864777.1"/>
    </source>
</evidence>
<keyword evidence="2" id="KW-0285">Flavoprotein</keyword>
<dbReference type="InterPro" id="IPR002938">
    <property type="entry name" value="FAD-bd"/>
</dbReference>
<accession>A0ABT9R6A1</accession>
<dbReference type="GO" id="GO:0004497">
    <property type="term" value="F:monooxygenase activity"/>
    <property type="evidence" value="ECO:0007669"/>
    <property type="project" value="UniProtKB-KW"/>
</dbReference>
<evidence type="ECO:0000256" key="4">
    <source>
        <dbReference type="SAM" id="MobiDB-lite"/>
    </source>
</evidence>
<organism evidence="6 7">
    <name type="scientific">Streptosporangium brasiliense</name>
    <dbReference type="NCBI Taxonomy" id="47480"/>
    <lineage>
        <taxon>Bacteria</taxon>
        <taxon>Bacillati</taxon>
        <taxon>Actinomycetota</taxon>
        <taxon>Actinomycetes</taxon>
        <taxon>Streptosporangiales</taxon>
        <taxon>Streptosporangiaceae</taxon>
        <taxon>Streptosporangium</taxon>
    </lineage>
</organism>
<dbReference type="Gene3D" id="3.50.50.60">
    <property type="entry name" value="FAD/NAD(P)-binding domain"/>
    <property type="match status" value="1"/>
</dbReference>
<proteinExistence type="predicted"/>
<dbReference type="Gene3D" id="3.30.70.2450">
    <property type="match status" value="1"/>
</dbReference>
<feature type="compositionally biased region" description="Gly residues" evidence="4">
    <location>
        <begin position="431"/>
        <end position="462"/>
    </location>
</feature>
<comment type="cofactor">
    <cofactor evidence="1">
        <name>FAD</name>
        <dbReference type="ChEBI" id="CHEBI:57692"/>
    </cofactor>
</comment>
<dbReference type="PANTHER" id="PTHR43004:SF19">
    <property type="entry name" value="BINDING MONOOXYGENASE, PUTATIVE (JCVI)-RELATED"/>
    <property type="match status" value="1"/>
</dbReference>
<dbReference type="EMBL" id="JAUSRB010000002">
    <property type="protein sequence ID" value="MDP9864777.1"/>
    <property type="molecule type" value="Genomic_DNA"/>
</dbReference>
<dbReference type="Gene3D" id="3.40.30.120">
    <property type="match status" value="1"/>
</dbReference>
<feature type="domain" description="FAD-binding" evidence="5">
    <location>
        <begin position="9"/>
        <end position="337"/>
    </location>
</feature>
<dbReference type="PRINTS" id="PR00420">
    <property type="entry name" value="RNGMNOXGNASE"/>
</dbReference>
<dbReference type="Proteomes" id="UP001230426">
    <property type="component" value="Unassembled WGS sequence"/>
</dbReference>
<gene>
    <name evidence="6" type="ORF">J2S55_004043</name>
</gene>
<dbReference type="EC" id="1.14.13.-" evidence="6"/>
<dbReference type="PANTHER" id="PTHR43004">
    <property type="entry name" value="TRK SYSTEM POTASSIUM UPTAKE PROTEIN"/>
    <property type="match status" value="1"/>
</dbReference>
<keyword evidence="6" id="KW-0560">Oxidoreductase</keyword>
<evidence type="ECO:0000313" key="7">
    <source>
        <dbReference type="Proteomes" id="UP001230426"/>
    </source>
</evidence>
<sequence length="520" mass="54452">MSSDVPSFDVAVAGGGPVGMLLAAELALQGVRPVVLERLPTPTGESKAGTLHARTAQSLNRRGLLDEVGRSSYGGVRFHFSGMFELDLGAVAGEGPSIVGSPQAWAEQVFADRAADLGAEIRRGHEVVGLTQDADRVTLTVEGPAGPYELAARYVVGADGARSAVRRLAGIAFTGTPAGVAALMGDVRLLDPLPGGWHRTPRGWLMVWGGGTHGHSRISTYDFRGPHADRQAPVSLEELRGVVEHIAGHPVRMAEPRALTRYGDAALQAETYRRGRVLVAGDAAHVHFPWGGQGLNTGMEDAMNLGWKLAAQVRGWAPDGLLDTYHGERHPVAARVLWNVRAQTALADPDPRVDPLRELFAELMRLEQVNDHLSGMISGTRTAYDVGHPGAGRLAPDTELKTEDGAVSLVELLHRGRPLFLCPLDGGLDSGPGDASGGGPGNASYGGPGGGPGNGSGGGSASGGERPVDVVAGWADRVDTVRAAQCEPLLIRPDGYVAWCPPGDAASLRAALRRWFGEPG</sequence>
<evidence type="ECO:0000256" key="3">
    <source>
        <dbReference type="ARBA" id="ARBA00022827"/>
    </source>
</evidence>
<evidence type="ECO:0000259" key="5">
    <source>
        <dbReference type="Pfam" id="PF01494"/>
    </source>
</evidence>
<feature type="region of interest" description="Disordered" evidence="4">
    <location>
        <begin position="431"/>
        <end position="467"/>
    </location>
</feature>
<protein>
    <submittedName>
        <fullName evidence="6">Monooxygenase</fullName>
        <ecNumber evidence="6">1.14.13.-</ecNumber>
    </submittedName>
</protein>
<dbReference type="InterPro" id="IPR036188">
    <property type="entry name" value="FAD/NAD-bd_sf"/>
</dbReference>
<dbReference type="InterPro" id="IPR050641">
    <property type="entry name" value="RIFMO-like"/>
</dbReference>
<reference evidence="6 7" key="1">
    <citation type="submission" date="2023-07" db="EMBL/GenBank/DDBJ databases">
        <title>Sequencing the genomes of 1000 actinobacteria strains.</title>
        <authorList>
            <person name="Klenk H.-P."/>
        </authorList>
    </citation>
    <scope>NUCLEOTIDE SEQUENCE [LARGE SCALE GENOMIC DNA]</scope>
    <source>
        <strain evidence="6 7">DSM 44109</strain>
    </source>
</reference>
<keyword evidence="3" id="KW-0274">FAD</keyword>
<evidence type="ECO:0000256" key="2">
    <source>
        <dbReference type="ARBA" id="ARBA00022630"/>
    </source>
</evidence>
<evidence type="ECO:0000256" key="1">
    <source>
        <dbReference type="ARBA" id="ARBA00001974"/>
    </source>
</evidence>
<name>A0ABT9R6A1_9ACTN</name>
<dbReference type="RefSeq" id="WP_306863181.1">
    <property type="nucleotide sequence ID" value="NZ_JAUSRB010000002.1"/>
</dbReference>
<dbReference type="SUPFAM" id="SSF51905">
    <property type="entry name" value="FAD/NAD(P)-binding domain"/>
    <property type="match status" value="1"/>
</dbReference>
<dbReference type="Pfam" id="PF01494">
    <property type="entry name" value="FAD_binding_3"/>
    <property type="match status" value="1"/>
</dbReference>
<dbReference type="Pfam" id="PF21274">
    <property type="entry name" value="Rng_hyd_C"/>
    <property type="match status" value="1"/>
</dbReference>
<keyword evidence="6" id="KW-0503">Monooxygenase</keyword>